<reference evidence="1 2" key="1">
    <citation type="submission" date="2015-03" db="EMBL/GenBank/DDBJ databases">
        <title>Genome assembly of Sandaracinus amylolyticus DSM 53668.</title>
        <authorList>
            <person name="Sharma G."/>
            <person name="Subramanian S."/>
        </authorList>
    </citation>
    <scope>NUCLEOTIDE SEQUENCE [LARGE SCALE GENOMIC DNA]</scope>
    <source>
        <strain evidence="1 2">DSM 53668</strain>
    </source>
</reference>
<sequence>MDQQNPPNAPPADITIKAEDEVAKGRFSNLAQVGSSFDSFVLDFAFVQGRAGWLLSRILLSPAHAKRFHAALGETLARHEARFGPIEPPPTIQ</sequence>
<name>A0A0F6SFU4_9BACT</name>
<dbReference type="OrthoDB" id="9813817at2"/>
<dbReference type="KEGG" id="samy:DB32_004698"/>
<dbReference type="RefSeq" id="WP_053234796.1">
    <property type="nucleotide sequence ID" value="NZ_CP011125.1"/>
</dbReference>
<organism evidence="1 2">
    <name type="scientific">Sandaracinus amylolyticus</name>
    <dbReference type="NCBI Taxonomy" id="927083"/>
    <lineage>
        <taxon>Bacteria</taxon>
        <taxon>Pseudomonadati</taxon>
        <taxon>Myxococcota</taxon>
        <taxon>Polyangia</taxon>
        <taxon>Polyangiales</taxon>
        <taxon>Sandaracinaceae</taxon>
        <taxon>Sandaracinus</taxon>
    </lineage>
</organism>
<evidence type="ECO:0000313" key="2">
    <source>
        <dbReference type="Proteomes" id="UP000034883"/>
    </source>
</evidence>
<dbReference type="Proteomes" id="UP000034883">
    <property type="component" value="Chromosome"/>
</dbReference>
<dbReference type="STRING" id="927083.DB32_004698"/>
<dbReference type="AlphaFoldDB" id="A0A0F6SFU4"/>
<dbReference type="EMBL" id="CP011125">
    <property type="protein sequence ID" value="AKF07549.1"/>
    <property type="molecule type" value="Genomic_DNA"/>
</dbReference>
<dbReference type="Pfam" id="PF11950">
    <property type="entry name" value="DUF3467"/>
    <property type="match status" value="1"/>
</dbReference>
<accession>A0A0F6SFU4</accession>
<protein>
    <recommendedName>
        <fullName evidence="3">DUF3467 domain-containing protein</fullName>
    </recommendedName>
</protein>
<keyword evidence="2" id="KW-1185">Reference proteome</keyword>
<evidence type="ECO:0008006" key="3">
    <source>
        <dbReference type="Google" id="ProtNLM"/>
    </source>
</evidence>
<dbReference type="InterPro" id="IPR021857">
    <property type="entry name" value="DUF3467"/>
</dbReference>
<proteinExistence type="predicted"/>
<evidence type="ECO:0000313" key="1">
    <source>
        <dbReference type="EMBL" id="AKF07549.1"/>
    </source>
</evidence>
<gene>
    <name evidence="1" type="ORF">DB32_004698</name>
</gene>